<keyword evidence="2" id="KW-1185">Reference proteome</keyword>
<evidence type="ECO:0000313" key="2">
    <source>
        <dbReference type="Proteomes" id="UP000605392"/>
    </source>
</evidence>
<reference evidence="1 2" key="1">
    <citation type="journal article" date="2019" name="Int. J. Syst. Evol. Microbiol.">
        <title>The Global Catalogue of Microorganisms (GCM) 10K type strain sequencing project: providing services to taxonomists for standard genome sequencing and annotation.</title>
        <authorList>
            <consortium name="The Broad Institute Genomics Platform"/>
            <consortium name="The Broad Institute Genome Sequencing Center for Infectious Disease"/>
            <person name="Wu L."/>
            <person name="Ma J."/>
        </authorList>
    </citation>
    <scope>NUCLEOTIDE SEQUENCE [LARGE SCALE GENOMIC DNA]</scope>
    <source>
        <strain evidence="1 2">CGMCC 1.12720</strain>
    </source>
</reference>
<protein>
    <submittedName>
        <fullName evidence="1">Uncharacterized protein</fullName>
    </submittedName>
</protein>
<dbReference type="Proteomes" id="UP000605392">
    <property type="component" value="Unassembled WGS sequence"/>
</dbReference>
<comment type="caution">
    <text evidence="1">The sequence shown here is derived from an EMBL/GenBank/DDBJ whole genome shotgun (WGS) entry which is preliminary data.</text>
</comment>
<name>A0ACB5PX73_9BACT</name>
<proteinExistence type="predicted"/>
<dbReference type="EMBL" id="BMFN01000007">
    <property type="protein sequence ID" value="GGF81178.1"/>
    <property type="molecule type" value="Genomic_DNA"/>
</dbReference>
<gene>
    <name evidence="1" type="ORF">GCM10011375_40180</name>
</gene>
<organism evidence="1 2">
    <name type="scientific">Hymenobacter qilianensis</name>
    <dbReference type="NCBI Taxonomy" id="1385715"/>
    <lineage>
        <taxon>Bacteria</taxon>
        <taxon>Pseudomonadati</taxon>
        <taxon>Bacteroidota</taxon>
        <taxon>Cytophagia</taxon>
        <taxon>Cytophagales</taxon>
        <taxon>Hymenobacteraceae</taxon>
        <taxon>Hymenobacter</taxon>
    </lineage>
</organism>
<accession>A0ACB5PX73</accession>
<evidence type="ECO:0000313" key="1">
    <source>
        <dbReference type="EMBL" id="GGF81178.1"/>
    </source>
</evidence>
<sequence>MGRKAFSLFWLAPALALLASCETLMTAPPPEDSLLDGPVEGLTTEQSGQFLRGDVAFNDEVFTSATGLGPLFVSNSCGSCHAGDGKGHPTTTLTRFGQVDSTGNPFAGRQGPQLQHRALPGFAPEVLPAGVVHSRFTPPANTGLGFLDAVPDDALLALADPHDRDGDGISGRPNWITVPDYATLRPAARPRAGKYIGRFGKKAAAYDLLHQTASAYNQDMGVISFFEDRDPNTHNVLDPEVSNQKVQDVVAYLKFLKAPQPRGTEQASVSVLAGEQLFVQVGCGKCHTPELRTGDSPVAALADRPVRAYTDLLLHDMGPGLNDGYTEGSAQPAEWRTPPLWGLGLSPNSQGGSYFLLHDGRARSIEAAIAQHGGEATGSRDRYDRLSAAEQRQLVDFLKSL</sequence>